<keyword evidence="5 11" id="KW-0812">Transmembrane</keyword>
<organism evidence="13 14">
    <name type="scientific">Marimonas arenosa</name>
    <dbReference type="NCBI Taxonomy" id="1795305"/>
    <lineage>
        <taxon>Bacteria</taxon>
        <taxon>Pseudomonadati</taxon>
        <taxon>Pseudomonadota</taxon>
        <taxon>Alphaproteobacteria</taxon>
        <taxon>Rhodobacterales</taxon>
        <taxon>Paracoccaceae</taxon>
        <taxon>Marimonas</taxon>
    </lineage>
</organism>
<dbReference type="GO" id="GO:0009274">
    <property type="term" value="C:peptidoglycan-based cell wall"/>
    <property type="evidence" value="ECO:0007669"/>
    <property type="project" value="InterPro"/>
</dbReference>
<dbReference type="GO" id="GO:0008955">
    <property type="term" value="F:peptidoglycan glycosyltransferase activity"/>
    <property type="evidence" value="ECO:0007669"/>
    <property type="project" value="UniProtKB-UniRule"/>
</dbReference>
<evidence type="ECO:0000256" key="1">
    <source>
        <dbReference type="ARBA" id="ARBA00022475"/>
    </source>
</evidence>
<dbReference type="GO" id="GO:0005886">
    <property type="term" value="C:plasma membrane"/>
    <property type="evidence" value="ECO:0007669"/>
    <property type="project" value="UniProtKB-SubCell"/>
</dbReference>
<evidence type="ECO:0000256" key="8">
    <source>
        <dbReference type="ARBA" id="ARBA00022989"/>
    </source>
</evidence>
<name>A0AAE3WD41_9RHOB</name>
<comment type="subcellular location">
    <subcellularLocation>
        <location evidence="11">Cell inner membrane</location>
        <topology evidence="11">Single-pass membrane protein</topology>
    </subcellularLocation>
</comment>
<comment type="catalytic activity">
    <reaction evidence="11">
        <text>[GlcNAc-(1-&gt;4)-Mur2Ac(oyl-L-Ala-gamma-D-Glu-L-Lys-D-Ala-D-Ala)](n)-di-trans,octa-cis-undecaprenyl diphosphate + beta-D-GlcNAc-(1-&gt;4)-Mur2Ac(oyl-L-Ala-gamma-D-Glu-L-Lys-D-Ala-D-Ala)-di-trans,octa-cis-undecaprenyl diphosphate = [GlcNAc-(1-&gt;4)-Mur2Ac(oyl-L-Ala-gamma-D-Glu-L-Lys-D-Ala-D-Ala)](n+1)-di-trans,octa-cis-undecaprenyl diphosphate + di-trans,octa-cis-undecaprenyl diphosphate + H(+)</text>
        <dbReference type="Rhea" id="RHEA:23708"/>
        <dbReference type="Rhea" id="RHEA-COMP:9602"/>
        <dbReference type="Rhea" id="RHEA-COMP:9603"/>
        <dbReference type="ChEBI" id="CHEBI:15378"/>
        <dbReference type="ChEBI" id="CHEBI:58405"/>
        <dbReference type="ChEBI" id="CHEBI:60033"/>
        <dbReference type="ChEBI" id="CHEBI:78435"/>
        <dbReference type="EC" id="2.4.99.28"/>
    </reaction>
</comment>
<dbReference type="Gene3D" id="1.10.3810.10">
    <property type="entry name" value="Biosynthetic peptidoglycan transglycosylase-like"/>
    <property type="match status" value="1"/>
</dbReference>
<dbReference type="GO" id="GO:0008360">
    <property type="term" value="P:regulation of cell shape"/>
    <property type="evidence" value="ECO:0007669"/>
    <property type="project" value="UniProtKB-KW"/>
</dbReference>
<keyword evidence="2 11" id="KW-0997">Cell inner membrane</keyword>
<dbReference type="GO" id="GO:0009252">
    <property type="term" value="P:peptidoglycan biosynthetic process"/>
    <property type="evidence" value="ECO:0007669"/>
    <property type="project" value="UniProtKB-UniRule"/>
</dbReference>
<evidence type="ECO:0000256" key="10">
    <source>
        <dbReference type="ARBA" id="ARBA00023316"/>
    </source>
</evidence>
<dbReference type="Proteomes" id="UP001226762">
    <property type="component" value="Unassembled WGS sequence"/>
</dbReference>
<dbReference type="SUPFAM" id="SSF53955">
    <property type="entry name" value="Lysozyme-like"/>
    <property type="match status" value="1"/>
</dbReference>
<keyword evidence="9 11" id="KW-0472">Membrane</keyword>
<keyword evidence="4 11" id="KW-0808">Transferase</keyword>
<reference evidence="13" key="1">
    <citation type="submission" date="2022-07" db="EMBL/GenBank/DDBJ databases">
        <authorList>
            <person name="Otstavnykh N."/>
            <person name="Isaeva M."/>
            <person name="Bystritskaya E."/>
        </authorList>
    </citation>
    <scope>NUCLEOTIDE SEQUENCE</scope>
    <source>
        <strain evidence="13">KCTC 52189</strain>
    </source>
</reference>
<dbReference type="RefSeq" id="WP_306735583.1">
    <property type="nucleotide sequence ID" value="NZ_JANHAX010000003.1"/>
</dbReference>
<gene>
    <name evidence="11 13" type="primary">mtgA</name>
    <name evidence="13" type="ORF">NO357_10335</name>
</gene>
<keyword evidence="6 11" id="KW-0133">Cell shape</keyword>
<dbReference type="GO" id="GO:0071555">
    <property type="term" value="P:cell wall organization"/>
    <property type="evidence" value="ECO:0007669"/>
    <property type="project" value="UniProtKB-KW"/>
</dbReference>
<evidence type="ECO:0000259" key="12">
    <source>
        <dbReference type="Pfam" id="PF00912"/>
    </source>
</evidence>
<dbReference type="AlphaFoldDB" id="A0AAE3WD41"/>
<sequence length="245" mass="27620">MARAKKTSKKPAKKAEPKGRAFRPFRWIRRWSIRLVLIFVTAVLVTVSAHTVFNPSKTLYMWQEERRLGSIDYVWVPLREIAPVMARSVVAAEDANYCLHWGFDVEAIRAALEEGEGRGASTISQQVVKNVYLWHGRSWARKALEAVITPVVEAVWSKRRIIEVYLNIAEFDEGIFGVEAAAQHYFGVTPDKLSPIQAARLAMVLPNPKDRSASRPGKALSRRAIAIMDGAETIRRDGRASCFED</sequence>
<dbReference type="PANTHER" id="PTHR30400:SF0">
    <property type="entry name" value="BIOSYNTHETIC PEPTIDOGLYCAN TRANSGLYCOSYLASE"/>
    <property type="match status" value="1"/>
</dbReference>
<keyword evidence="10 11" id="KW-0961">Cell wall biogenesis/degradation</keyword>
<evidence type="ECO:0000256" key="7">
    <source>
        <dbReference type="ARBA" id="ARBA00022984"/>
    </source>
</evidence>
<evidence type="ECO:0000256" key="6">
    <source>
        <dbReference type="ARBA" id="ARBA00022960"/>
    </source>
</evidence>
<dbReference type="EMBL" id="JANHAX010000003">
    <property type="protein sequence ID" value="MDQ2090293.1"/>
    <property type="molecule type" value="Genomic_DNA"/>
</dbReference>
<dbReference type="EC" id="2.4.99.28" evidence="11"/>
<evidence type="ECO:0000256" key="3">
    <source>
        <dbReference type="ARBA" id="ARBA00022676"/>
    </source>
</evidence>
<keyword evidence="7 11" id="KW-0573">Peptidoglycan synthesis</keyword>
<keyword evidence="8 11" id="KW-1133">Transmembrane helix</keyword>
<dbReference type="GO" id="GO:0016763">
    <property type="term" value="F:pentosyltransferase activity"/>
    <property type="evidence" value="ECO:0007669"/>
    <property type="project" value="InterPro"/>
</dbReference>
<dbReference type="InterPro" id="IPR023346">
    <property type="entry name" value="Lysozyme-like_dom_sf"/>
</dbReference>
<comment type="function">
    <text evidence="11">Peptidoglycan polymerase that catalyzes glycan chain elongation from lipid-linked precursors.</text>
</comment>
<comment type="similarity">
    <text evidence="11">Belongs to the glycosyltransferase 51 family.</text>
</comment>
<comment type="caution">
    <text evidence="13">The sequence shown here is derived from an EMBL/GenBank/DDBJ whole genome shotgun (WGS) entry which is preliminary data.</text>
</comment>
<keyword evidence="14" id="KW-1185">Reference proteome</keyword>
<evidence type="ECO:0000256" key="11">
    <source>
        <dbReference type="HAMAP-Rule" id="MF_00766"/>
    </source>
</evidence>
<dbReference type="NCBIfam" id="TIGR02070">
    <property type="entry name" value="mono_pep_trsgly"/>
    <property type="match status" value="1"/>
</dbReference>
<dbReference type="InterPro" id="IPR036950">
    <property type="entry name" value="PBP_transglycosylase"/>
</dbReference>
<accession>A0AAE3WD41</accession>
<evidence type="ECO:0000256" key="4">
    <source>
        <dbReference type="ARBA" id="ARBA00022679"/>
    </source>
</evidence>
<reference evidence="13" key="2">
    <citation type="submission" date="2023-02" db="EMBL/GenBank/DDBJ databases">
        <title>'Rhodoalgimonas zhirmunskyi' gen. nov., isolated from a red alga.</title>
        <authorList>
            <person name="Nedashkovskaya O.I."/>
            <person name="Otstavnykh N.Y."/>
            <person name="Bystritskaya E.P."/>
            <person name="Balabanova L.A."/>
            <person name="Isaeva M.P."/>
        </authorList>
    </citation>
    <scope>NUCLEOTIDE SEQUENCE</scope>
    <source>
        <strain evidence="13">KCTC 52189</strain>
    </source>
</reference>
<dbReference type="InterPro" id="IPR011812">
    <property type="entry name" value="Pep_trsgly"/>
</dbReference>
<feature type="domain" description="Glycosyl transferase family 51" evidence="12">
    <location>
        <begin position="74"/>
        <end position="225"/>
    </location>
</feature>
<evidence type="ECO:0000256" key="2">
    <source>
        <dbReference type="ARBA" id="ARBA00022519"/>
    </source>
</evidence>
<protein>
    <recommendedName>
        <fullName evidence="11">Biosynthetic peptidoglycan transglycosylase</fullName>
        <ecNumber evidence="11">2.4.99.28</ecNumber>
    </recommendedName>
    <alternativeName>
        <fullName evidence="11">Glycan polymerase</fullName>
    </alternativeName>
    <alternativeName>
        <fullName evidence="11">Peptidoglycan glycosyltransferase MtgA</fullName>
        <shortName evidence="11">PGT</shortName>
    </alternativeName>
</protein>
<dbReference type="HAMAP" id="MF_00766">
    <property type="entry name" value="PGT_MtgA"/>
    <property type="match status" value="1"/>
</dbReference>
<evidence type="ECO:0000313" key="13">
    <source>
        <dbReference type="EMBL" id="MDQ2090293.1"/>
    </source>
</evidence>
<proteinExistence type="inferred from homology"/>
<dbReference type="Pfam" id="PF00912">
    <property type="entry name" value="Transgly"/>
    <property type="match status" value="1"/>
</dbReference>
<comment type="pathway">
    <text evidence="11">Cell wall biogenesis; peptidoglycan biosynthesis.</text>
</comment>
<evidence type="ECO:0000256" key="9">
    <source>
        <dbReference type="ARBA" id="ARBA00023136"/>
    </source>
</evidence>
<keyword evidence="1 11" id="KW-1003">Cell membrane</keyword>
<keyword evidence="3 11" id="KW-0328">Glycosyltransferase</keyword>
<dbReference type="InterPro" id="IPR001264">
    <property type="entry name" value="Glyco_trans_51"/>
</dbReference>
<dbReference type="PANTHER" id="PTHR30400">
    <property type="entry name" value="MONOFUNCTIONAL BIOSYNTHETIC PEPTIDOGLYCAN TRANSGLYCOSYLASE"/>
    <property type="match status" value="1"/>
</dbReference>
<evidence type="ECO:0000256" key="5">
    <source>
        <dbReference type="ARBA" id="ARBA00022692"/>
    </source>
</evidence>
<evidence type="ECO:0000313" key="14">
    <source>
        <dbReference type="Proteomes" id="UP001226762"/>
    </source>
</evidence>